<reference evidence="1" key="1">
    <citation type="submission" date="2022-08" db="EMBL/GenBank/DDBJ databases">
        <title>Alicyclobacillus dauci DSM2870, complete genome.</title>
        <authorList>
            <person name="Wang Q."/>
            <person name="Cai R."/>
            <person name="Wang Z."/>
        </authorList>
    </citation>
    <scope>NUCLEOTIDE SEQUENCE</scope>
    <source>
        <strain evidence="1">DSM 28700</strain>
    </source>
</reference>
<dbReference type="Proteomes" id="UP001164803">
    <property type="component" value="Chromosome"/>
</dbReference>
<dbReference type="RefSeq" id="WP_268042339.1">
    <property type="nucleotide sequence ID" value="NZ_CP104064.1"/>
</dbReference>
<protein>
    <recommendedName>
        <fullName evidence="3">Spore germination protein gerPA/gerPF</fullName>
    </recommendedName>
</protein>
<accession>A0ABY6YYD2</accession>
<evidence type="ECO:0000313" key="2">
    <source>
        <dbReference type="Proteomes" id="UP001164803"/>
    </source>
</evidence>
<keyword evidence="2" id="KW-1185">Reference proteome</keyword>
<evidence type="ECO:0000313" key="1">
    <source>
        <dbReference type="EMBL" id="WAH35268.1"/>
    </source>
</evidence>
<proteinExistence type="predicted"/>
<dbReference type="EMBL" id="CP104064">
    <property type="protein sequence ID" value="WAH35268.1"/>
    <property type="molecule type" value="Genomic_DNA"/>
</dbReference>
<sequence length="68" mass="7797">MTSFKYGSLQIDRVENTSGVFYGRNVHFDFVSRQKINEGVGDSHGINNQFEENRSVVIDGDFLDSFFE</sequence>
<evidence type="ECO:0008006" key="3">
    <source>
        <dbReference type="Google" id="ProtNLM"/>
    </source>
</evidence>
<gene>
    <name evidence="1" type="ORF">NZD86_13210</name>
</gene>
<name>A0ABY6YYD2_9BACL</name>
<organism evidence="1 2">
    <name type="scientific">Alicyclobacillus dauci</name>
    <dbReference type="NCBI Taxonomy" id="1475485"/>
    <lineage>
        <taxon>Bacteria</taxon>
        <taxon>Bacillati</taxon>
        <taxon>Bacillota</taxon>
        <taxon>Bacilli</taxon>
        <taxon>Bacillales</taxon>
        <taxon>Alicyclobacillaceae</taxon>
        <taxon>Alicyclobacillus</taxon>
    </lineage>
</organism>